<feature type="domain" description="TIR" evidence="5">
    <location>
        <begin position="22"/>
        <end position="188"/>
    </location>
</feature>
<dbReference type="SUPFAM" id="SSF52540">
    <property type="entry name" value="P-loop containing nucleoside triphosphate hydrolases"/>
    <property type="match status" value="1"/>
</dbReference>
<dbReference type="InterPro" id="IPR058192">
    <property type="entry name" value="WHD_ROQ1-like"/>
</dbReference>
<dbReference type="Pfam" id="PF23282">
    <property type="entry name" value="WHD_ROQ1"/>
    <property type="match status" value="1"/>
</dbReference>
<sequence length="771" mass="88126">MASMSIERASSSSPSSSDTPRWTYDVFLSFRGEDTRNNFTDHLFDALKRKGIFTFRDDEKLERGKSISPELEKAIEESRFAIVIFSRNYASSTWCLEELAKIVRCMKVKGMTVLPIFYNVDPSDVRKQKGTFAQAFVEHEERFKENMKIVQTWRDALIEVANLSGWDLKDRPESKFIQNIVGELWLKLSYASSEDLDDLVGIISRAEKLKSRLATRSNDVRIIGVWGMGGIGKTTLARVVFDMVSMEFEGSRVIITTRDKQLLQILKVDDIYDADGLNDDEALHLLSLKAFKKDQPPTDYLELSKDVVHYVKGLPLAIEILGFEGLHKTEKEIFLHIACFFNHKEKNDVVQMLDYLDLYPDVGLRALVDKSLVKVNDTKVWMHDLLQEMGRNIVHQDCLEEPGKRSRLWSFEDINSVLTKNTSFERLKSIRLRKSPKLVETLDFTKVPVLEKLVLEDCINLPGVHPSIGVHKKLKVVSLKGCKNLKSLPSKFEMESLEILILSGCSKVKKIPEFGGSMECVRELYLDGIFFHRDPLFVILPGSEIPEWFSHQKGNKVKRRRDEYDGAGPSGEGSSNDIPHPKRIERPTEFGNSDSEESSEYKDCDEELSDQWLTQWMDDPFHKQEYVMFSRLSYHNSVRLCGKHKPISTTCVDQSNYSRVPKRVSVIVEGWQVLLTVEGHWQRGLYPQYPEYPQIVIPGSEISGVKETKSSEAGMSMMELDLVEKEALMMHHTQKGLKGLQNLVTLILRSQVHSAAVLLLGRKNVEELCNC</sequence>
<dbReference type="InterPro" id="IPR002182">
    <property type="entry name" value="NB-ARC"/>
</dbReference>
<name>A0A2N9GFH7_FAGSY</name>
<dbReference type="InterPro" id="IPR032675">
    <property type="entry name" value="LRR_dom_sf"/>
</dbReference>
<feature type="region of interest" description="Disordered" evidence="4">
    <location>
        <begin position="559"/>
        <end position="601"/>
    </location>
</feature>
<keyword evidence="3" id="KW-0520">NAD</keyword>
<protein>
    <recommendedName>
        <fullName evidence="5">TIR domain-containing protein</fullName>
    </recommendedName>
</protein>
<dbReference type="InterPro" id="IPR044974">
    <property type="entry name" value="Disease_R_plants"/>
</dbReference>
<dbReference type="SUPFAM" id="SSF52200">
    <property type="entry name" value="Toll/Interleukin receptor TIR domain"/>
    <property type="match status" value="1"/>
</dbReference>
<evidence type="ECO:0000313" key="6">
    <source>
        <dbReference type="EMBL" id="SPC98255.1"/>
    </source>
</evidence>
<dbReference type="PANTHER" id="PTHR11017">
    <property type="entry name" value="LEUCINE-RICH REPEAT-CONTAINING PROTEIN"/>
    <property type="match status" value="1"/>
</dbReference>
<feature type="compositionally biased region" description="Basic and acidic residues" evidence="4">
    <location>
        <begin position="579"/>
        <end position="588"/>
    </location>
</feature>
<keyword evidence="1" id="KW-0433">Leucine-rich repeat</keyword>
<dbReference type="InterPro" id="IPR035897">
    <property type="entry name" value="Toll_tir_struct_dom_sf"/>
</dbReference>
<evidence type="ECO:0000256" key="1">
    <source>
        <dbReference type="ARBA" id="ARBA00022614"/>
    </source>
</evidence>
<dbReference type="FunFam" id="3.40.50.10140:FF:000007">
    <property type="entry name" value="Disease resistance protein (TIR-NBS-LRR class)"/>
    <property type="match status" value="1"/>
</dbReference>
<proteinExistence type="predicted"/>
<dbReference type="Gene3D" id="3.40.50.300">
    <property type="entry name" value="P-loop containing nucleotide triphosphate hydrolases"/>
    <property type="match status" value="1"/>
</dbReference>
<dbReference type="GO" id="GO:0007165">
    <property type="term" value="P:signal transduction"/>
    <property type="evidence" value="ECO:0007669"/>
    <property type="project" value="InterPro"/>
</dbReference>
<dbReference type="PANTHER" id="PTHR11017:SF527">
    <property type="entry name" value="TMV RESISTANCE PROTEIN N-LIKE"/>
    <property type="match status" value="1"/>
</dbReference>
<gene>
    <name evidence="6" type="ORF">FSB_LOCUS26137</name>
</gene>
<evidence type="ECO:0000256" key="4">
    <source>
        <dbReference type="SAM" id="MobiDB-lite"/>
    </source>
</evidence>
<dbReference type="EMBL" id="OIVN01001851">
    <property type="protein sequence ID" value="SPC98255.1"/>
    <property type="molecule type" value="Genomic_DNA"/>
</dbReference>
<organism evidence="6">
    <name type="scientific">Fagus sylvatica</name>
    <name type="common">Beechnut</name>
    <dbReference type="NCBI Taxonomy" id="28930"/>
    <lineage>
        <taxon>Eukaryota</taxon>
        <taxon>Viridiplantae</taxon>
        <taxon>Streptophyta</taxon>
        <taxon>Embryophyta</taxon>
        <taxon>Tracheophyta</taxon>
        <taxon>Spermatophyta</taxon>
        <taxon>Magnoliopsida</taxon>
        <taxon>eudicotyledons</taxon>
        <taxon>Gunneridae</taxon>
        <taxon>Pentapetalae</taxon>
        <taxon>rosids</taxon>
        <taxon>fabids</taxon>
        <taxon>Fagales</taxon>
        <taxon>Fagaceae</taxon>
        <taxon>Fagus</taxon>
    </lineage>
</organism>
<dbReference type="AlphaFoldDB" id="A0A2N9GFH7"/>
<dbReference type="Pfam" id="PF00931">
    <property type="entry name" value="NB-ARC"/>
    <property type="match status" value="1"/>
</dbReference>
<evidence type="ECO:0000259" key="5">
    <source>
        <dbReference type="PROSITE" id="PS50104"/>
    </source>
</evidence>
<dbReference type="Pfam" id="PF01582">
    <property type="entry name" value="TIR"/>
    <property type="match status" value="1"/>
</dbReference>
<dbReference type="InterPro" id="IPR042197">
    <property type="entry name" value="Apaf_helical"/>
</dbReference>
<dbReference type="PROSITE" id="PS50104">
    <property type="entry name" value="TIR"/>
    <property type="match status" value="1"/>
</dbReference>
<dbReference type="Gene3D" id="1.10.8.430">
    <property type="entry name" value="Helical domain of apoptotic protease-activating factors"/>
    <property type="match status" value="1"/>
</dbReference>
<dbReference type="SUPFAM" id="SSF52058">
    <property type="entry name" value="L domain-like"/>
    <property type="match status" value="1"/>
</dbReference>
<evidence type="ECO:0000256" key="3">
    <source>
        <dbReference type="ARBA" id="ARBA00023027"/>
    </source>
</evidence>
<dbReference type="GO" id="GO:0006952">
    <property type="term" value="P:defense response"/>
    <property type="evidence" value="ECO:0007669"/>
    <property type="project" value="InterPro"/>
</dbReference>
<accession>A0A2N9GFH7</accession>
<dbReference type="InterPro" id="IPR000157">
    <property type="entry name" value="TIR_dom"/>
</dbReference>
<keyword evidence="2" id="KW-0677">Repeat</keyword>
<dbReference type="SMART" id="SM00255">
    <property type="entry name" value="TIR"/>
    <property type="match status" value="1"/>
</dbReference>
<dbReference type="Gene3D" id="3.80.10.10">
    <property type="entry name" value="Ribonuclease Inhibitor"/>
    <property type="match status" value="1"/>
</dbReference>
<dbReference type="GO" id="GO:0043531">
    <property type="term" value="F:ADP binding"/>
    <property type="evidence" value="ECO:0007669"/>
    <property type="project" value="InterPro"/>
</dbReference>
<evidence type="ECO:0000256" key="2">
    <source>
        <dbReference type="ARBA" id="ARBA00022737"/>
    </source>
</evidence>
<dbReference type="PRINTS" id="PR00364">
    <property type="entry name" value="DISEASERSIST"/>
</dbReference>
<reference evidence="6" key="1">
    <citation type="submission" date="2018-02" db="EMBL/GenBank/DDBJ databases">
        <authorList>
            <person name="Cohen D.B."/>
            <person name="Kent A.D."/>
        </authorList>
    </citation>
    <scope>NUCLEOTIDE SEQUENCE</scope>
</reference>
<dbReference type="InterPro" id="IPR027417">
    <property type="entry name" value="P-loop_NTPase"/>
</dbReference>
<dbReference type="Gene3D" id="3.40.50.10140">
    <property type="entry name" value="Toll/interleukin-1 receptor homology (TIR) domain"/>
    <property type="match status" value="1"/>
</dbReference>